<evidence type="ECO:0000256" key="5">
    <source>
        <dbReference type="ARBA" id="ARBA00022692"/>
    </source>
</evidence>
<evidence type="ECO:0000256" key="4">
    <source>
        <dbReference type="ARBA" id="ARBA00022452"/>
    </source>
</evidence>
<dbReference type="GO" id="GO:0009279">
    <property type="term" value="C:cell outer membrane"/>
    <property type="evidence" value="ECO:0007669"/>
    <property type="project" value="UniProtKB-SubCell"/>
</dbReference>
<evidence type="ECO:0000256" key="6">
    <source>
        <dbReference type="ARBA" id="ARBA00022729"/>
    </source>
</evidence>
<proteinExistence type="predicted"/>
<organism evidence="12 13">
    <name type="scientific">Caballeronia udeis</name>
    <dbReference type="NCBI Taxonomy" id="1232866"/>
    <lineage>
        <taxon>Bacteria</taxon>
        <taxon>Pseudomonadati</taxon>
        <taxon>Pseudomonadota</taxon>
        <taxon>Betaproteobacteria</taxon>
        <taxon>Burkholderiales</taxon>
        <taxon>Burkholderiaceae</taxon>
        <taxon>Caballeronia</taxon>
    </lineage>
</organism>
<evidence type="ECO:0000256" key="8">
    <source>
        <dbReference type="ARBA" id="ARBA00023114"/>
    </source>
</evidence>
<evidence type="ECO:0000256" key="7">
    <source>
        <dbReference type="ARBA" id="ARBA00023065"/>
    </source>
</evidence>
<sequence>MKPTIFAAIAIVSVPILCRAQSSVTLYGNIDAGIGYTNNQKGGSAVQMINGRGGSFFGFKGAEDLGEGLQATFWLENGFTAANGVLGQNGALFGRQAQVGLKGKFGALTLGNQYDTMVDDLQAYSSAVYFGGSYGARAGDVDNVWGDWHVNNSVKYVSPVFGGLTAEGIYSFGGQPGSTAKDRIYGAGFNFAAGVFSLGGAYMNVNNPAVSIYQGTSAPIASQTFGAPFNSPIYNGYLSAQNLQIAGAGASLSINGLTLDALYTNTRFREIAPTVGGNQRTQAGFNTYEINGTYYVRPDIVASAGVMYTSATGANYLQPVAGVNYLLSKRTLVYLLGTWMRANGIDSTGHAAVADITNVNPSSNRNQVGVRIGLRTRF</sequence>
<keyword evidence="6" id="KW-0732">Signal</keyword>
<dbReference type="PRINTS" id="PR00182">
    <property type="entry name" value="ECOLNEIPORIN"/>
</dbReference>
<keyword evidence="4" id="KW-1134">Transmembrane beta strand</keyword>
<dbReference type="InterPro" id="IPR033900">
    <property type="entry name" value="Gram_neg_porin_domain"/>
</dbReference>
<dbReference type="Pfam" id="PF13609">
    <property type="entry name" value="Porin_4"/>
    <property type="match status" value="1"/>
</dbReference>
<dbReference type="GO" id="GO:0046930">
    <property type="term" value="C:pore complex"/>
    <property type="evidence" value="ECO:0007669"/>
    <property type="project" value="UniProtKB-KW"/>
</dbReference>
<dbReference type="SUPFAM" id="SSF56935">
    <property type="entry name" value="Porins"/>
    <property type="match status" value="1"/>
</dbReference>
<feature type="domain" description="Porin" evidence="11">
    <location>
        <begin position="7"/>
        <end position="335"/>
    </location>
</feature>
<keyword evidence="9" id="KW-0472">Membrane</keyword>
<comment type="subunit">
    <text evidence="2">Homotrimer.</text>
</comment>
<evidence type="ECO:0000256" key="1">
    <source>
        <dbReference type="ARBA" id="ARBA00004571"/>
    </source>
</evidence>
<keyword evidence="5" id="KW-0812">Transmembrane</keyword>
<dbReference type="CDD" id="cd00342">
    <property type="entry name" value="gram_neg_porins"/>
    <property type="match status" value="1"/>
</dbReference>
<evidence type="ECO:0000256" key="9">
    <source>
        <dbReference type="ARBA" id="ARBA00023136"/>
    </source>
</evidence>
<evidence type="ECO:0000256" key="10">
    <source>
        <dbReference type="ARBA" id="ARBA00023237"/>
    </source>
</evidence>
<keyword evidence="10" id="KW-0998">Cell outer membrane</keyword>
<dbReference type="PRINTS" id="PR00184">
    <property type="entry name" value="NEISSPPORIN"/>
</dbReference>
<dbReference type="Gene3D" id="2.40.160.10">
    <property type="entry name" value="Porin"/>
    <property type="match status" value="1"/>
</dbReference>
<dbReference type="InterPro" id="IPR001702">
    <property type="entry name" value="Porin_Gram-ve"/>
</dbReference>
<reference evidence="12 13" key="1">
    <citation type="submission" date="2016-01" db="EMBL/GenBank/DDBJ databases">
        <authorList>
            <person name="Oliw E.H."/>
        </authorList>
    </citation>
    <scope>NUCLEOTIDE SEQUENCE [LARGE SCALE GENOMIC DNA]</scope>
    <source>
        <strain evidence="12">LMG 27134</strain>
    </source>
</reference>
<dbReference type="PANTHER" id="PTHR34501:SF9">
    <property type="entry name" value="MAJOR OUTER MEMBRANE PROTEIN P.IA"/>
    <property type="match status" value="1"/>
</dbReference>
<keyword evidence="8" id="KW-0626">Porin</keyword>
<name>A0A158JUV1_9BURK</name>
<evidence type="ECO:0000313" key="12">
    <source>
        <dbReference type="EMBL" id="SAL72189.1"/>
    </source>
</evidence>
<evidence type="ECO:0000313" key="13">
    <source>
        <dbReference type="Proteomes" id="UP000054683"/>
    </source>
</evidence>
<protein>
    <submittedName>
        <fullName evidence="12">Outer membrane protein (Porin)</fullName>
    </submittedName>
</protein>
<evidence type="ECO:0000256" key="2">
    <source>
        <dbReference type="ARBA" id="ARBA00011233"/>
    </source>
</evidence>
<dbReference type="InterPro" id="IPR023614">
    <property type="entry name" value="Porin_dom_sf"/>
</dbReference>
<keyword evidence="3" id="KW-0813">Transport</keyword>
<dbReference type="GO" id="GO:0015288">
    <property type="term" value="F:porin activity"/>
    <property type="evidence" value="ECO:0007669"/>
    <property type="project" value="UniProtKB-KW"/>
</dbReference>
<dbReference type="GO" id="GO:0034220">
    <property type="term" value="P:monoatomic ion transmembrane transport"/>
    <property type="evidence" value="ECO:0007669"/>
    <property type="project" value="InterPro"/>
</dbReference>
<evidence type="ECO:0000259" key="11">
    <source>
        <dbReference type="Pfam" id="PF13609"/>
    </source>
</evidence>
<accession>A0A158JUV1</accession>
<dbReference type="RefSeq" id="WP_062092789.1">
    <property type="nucleotide sequence ID" value="NZ_FCOK02000119.1"/>
</dbReference>
<comment type="subcellular location">
    <subcellularLocation>
        <location evidence="1">Cell outer membrane</location>
        <topology evidence="1">Multi-pass membrane protein</topology>
    </subcellularLocation>
</comment>
<dbReference type="InterPro" id="IPR050298">
    <property type="entry name" value="Gram-neg_bact_OMP"/>
</dbReference>
<dbReference type="AlphaFoldDB" id="A0A158JUV1"/>
<dbReference type="Proteomes" id="UP000054683">
    <property type="component" value="Unassembled WGS sequence"/>
</dbReference>
<dbReference type="PANTHER" id="PTHR34501">
    <property type="entry name" value="PROTEIN YDDL-RELATED"/>
    <property type="match status" value="1"/>
</dbReference>
<evidence type="ECO:0000256" key="3">
    <source>
        <dbReference type="ARBA" id="ARBA00022448"/>
    </source>
</evidence>
<dbReference type="EMBL" id="FCOK02000119">
    <property type="protein sequence ID" value="SAL72189.1"/>
    <property type="molecule type" value="Genomic_DNA"/>
</dbReference>
<gene>
    <name evidence="12" type="ORF">AWB69_08765</name>
</gene>
<keyword evidence="7" id="KW-0406">Ion transport</keyword>
<dbReference type="InterPro" id="IPR002299">
    <property type="entry name" value="Porin_Neis"/>
</dbReference>